<organism evidence="4 5">
    <name type="scientific">candidate division WWE3 bacterium CG22_combo_CG10-13_8_21_14_all_39_12</name>
    <dbReference type="NCBI Taxonomy" id="1975094"/>
    <lineage>
        <taxon>Bacteria</taxon>
        <taxon>Katanobacteria</taxon>
    </lineage>
</organism>
<dbReference type="PANTHER" id="PTHR43788">
    <property type="entry name" value="DNA2/NAM7 HELICASE FAMILY MEMBER"/>
    <property type="match status" value="1"/>
</dbReference>
<dbReference type="InterPro" id="IPR010994">
    <property type="entry name" value="RuvA_2-like"/>
</dbReference>
<proteinExistence type="inferred from homology"/>
<dbReference type="InterPro" id="IPR027417">
    <property type="entry name" value="P-loop_NTPase"/>
</dbReference>
<dbReference type="Pfam" id="PF13604">
    <property type="entry name" value="AAA_30"/>
    <property type="match status" value="1"/>
</dbReference>
<dbReference type="HAMAP" id="MF_01488">
    <property type="entry name" value="RecD2"/>
    <property type="match status" value="1"/>
</dbReference>
<dbReference type="SUPFAM" id="SSF47781">
    <property type="entry name" value="RuvA domain 2-like"/>
    <property type="match status" value="1"/>
</dbReference>
<dbReference type="AlphaFoldDB" id="A0A2H0BGL8"/>
<dbReference type="InterPro" id="IPR055446">
    <property type="entry name" value="RecD2_N_OB"/>
</dbReference>
<dbReference type="InterPro" id="IPR029493">
    <property type="entry name" value="RecD2-like_HHH"/>
</dbReference>
<name>A0A2H0BGL8_UNCKA</name>
<dbReference type="EMBL" id="PCSU01000013">
    <property type="protein sequence ID" value="PIP56822.1"/>
    <property type="molecule type" value="Genomic_DNA"/>
</dbReference>
<dbReference type="PANTHER" id="PTHR43788:SF6">
    <property type="entry name" value="DNA HELICASE B"/>
    <property type="match status" value="1"/>
</dbReference>
<feature type="domain" description="AAA+ ATPase" evidence="3">
    <location>
        <begin position="352"/>
        <end position="487"/>
    </location>
</feature>
<dbReference type="Pfam" id="PF13538">
    <property type="entry name" value="UvrD_C_2"/>
    <property type="match status" value="1"/>
</dbReference>
<accession>A0A2H0BGL8</accession>
<reference evidence="4 5" key="1">
    <citation type="submission" date="2017-09" db="EMBL/GenBank/DDBJ databases">
        <title>Depth-based differentiation of microbial function through sediment-hosted aquifers and enrichment of novel symbionts in the deep terrestrial subsurface.</title>
        <authorList>
            <person name="Probst A.J."/>
            <person name="Ladd B."/>
            <person name="Jarett J.K."/>
            <person name="Geller-Mcgrath D.E."/>
            <person name="Sieber C.M."/>
            <person name="Emerson J.B."/>
            <person name="Anantharaman K."/>
            <person name="Thomas B.C."/>
            <person name="Malmstrom R."/>
            <person name="Stieglmeier M."/>
            <person name="Klingl A."/>
            <person name="Woyke T."/>
            <person name="Ryan C.M."/>
            <person name="Banfield J.F."/>
        </authorList>
    </citation>
    <scope>NUCLEOTIDE SEQUENCE [LARGE SCALE GENOMIC DNA]</scope>
    <source>
        <strain evidence="4">CG22_combo_CG10-13_8_21_14_all_39_12</strain>
    </source>
</reference>
<dbReference type="GO" id="GO:0006310">
    <property type="term" value="P:DNA recombination"/>
    <property type="evidence" value="ECO:0007669"/>
    <property type="project" value="InterPro"/>
</dbReference>
<dbReference type="Proteomes" id="UP000228495">
    <property type="component" value="Unassembled WGS sequence"/>
</dbReference>
<dbReference type="Gene3D" id="2.30.30.940">
    <property type="match status" value="1"/>
</dbReference>
<dbReference type="Pfam" id="PF23139">
    <property type="entry name" value="OB_YrrC"/>
    <property type="match status" value="1"/>
</dbReference>
<dbReference type="InterPro" id="IPR041451">
    <property type="entry name" value="RecD2_SH13"/>
</dbReference>
<gene>
    <name evidence="4" type="ORF">COX05_00990</name>
</gene>
<dbReference type="InterPro" id="IPR003593">
    <property type="entry name" value="AAA+_ATPase"/>
</dbReference>
<evidence type="ECO:0000256" key="1">
    <source>
        <dbReference type="ARBA" id="ARBA00022741"/>
    </source>
</evidence>
<evidence type="ECO:0000313" key="5">
    <source>
        <dbReference type="Proteomes" id="UP000228495"/>
    </source>
</evidence>
<dbReference type="NCBIfam" id="TIGR01448">
    <property type="entry name" value="recD_rel"/>
    <property type="match status" value="1"/>
</dbReference>
<dbReference type="GO" id="GO:0003677">
    <property type="term" value="F:DNA binding"/>
    <property type="evidence" value="ECO:0007669"/>
    <property type="project" value="InterPro"/>
</dbReference>
<dbReference type="GO" id="GO:0009338">
    <property type="term" value="C:exodeoxyribonuclease V complex"/>
    <property type="evidence" value="ECO:0007669"/>
    <property type="project" value="TreeGrafter"/>
</dbReference>
<dbReference type="SMART" id="SM00382">
    <property type="entry name" value="AAA"/>
    <property type="match status" value="1"/>
</dbReference>
<dbReference type="Pfam" id="PF14490">
    <property type="entry name" value="HHH_RecD2"/>
    <property type="match status" value="1"/>
</dbReference>
<evidence type="ECO:0000259" key="3">
    <source>
        <dbReference type="SMART" id="SM00382"/>
    </source>
</evidence>
<keyword evidence="4" id="KW-0347">Helicase</keyword>
<dbReference type="GO" id="GO:0017116">
    <property type="term" value="F:single-stranded DNA helicase activity"/>
    <property type="evidence" value="ECO:0007669"/>
    <property type="project" value="TreeGrafter"/>
</dbReference>
<dbReference type="CDD" id="cd17933">
    <property type="entry name" value="DEXSc_RecD-like"/>
    <property type="match status" value="1"/>
</dbReference>
<keyword evidence="2" id="KW-0067">ATP-binding</keyword>
<dbReference type="Gene3D" id="1.10.10.2220">
    <property type="match status" value="1"/>
</dbReference>
<dbReference type="Pfam" id="PF18335">
    <property type="entry name" value="SH3_13"/>
    <property type="match status" value="1"/>
</dbReference>
<evidence type="ECO:0000256" key="2">
    <source>
        <dbReference type="ARBA" id="ARBA00022840"/>
    </source>
</evidence>
<dbReference type="CDD" id="cd18809">
    <property type="entry name" value="SF1_C_RecD"/>
    <property type="match status" value="1"/>
</dbReference>
<dbReference type="Gene3D" id="3.40.50.300">
    <property type="entry name" value="P-loop containing nucleotide triphosphate hydrolases"/>
    <property type="match status" value="2"/>
</dbReference>
<sequence>MNRMETVSGIVARVTYQNSENGYSVMKVEPTSSTQSNLFDKEHDSEERITVTGNLALLKAGDVVDFTGEWTNHAKYGTQFTVDSFHIHSPTTKIGLTKFLASDHFKGIGEKLAQELIDTFGESLPQVIEHDHHKLTAIRGITRQKSEIIKEAWEKAKDTREQNILLQGMGLTPNLTHKVIDMYGAKAAEKITENPYQLAQDVWGVGFKRADEIGKNIGFTHDHAYRISAGISYSLIKALDDGHMFLPFEELTNQAQQILSVDLVKVEGQIQAMLTNGVLVLDRDVSYNAIYLKAFHKAEDELATLLQKLDEPHDDDPFAKVPLKEISGLLESAVTDTALSSEQAMAVKTALTNPVSILTGGPGTGKSTTLNTLIKILEEVGKSYVLTAPTGRAAKRLAEISDRTSYTVHRLLKLQPGEVAAFNAEDPLKYDIVIVDEVSMLDTFVMKALIAAVKPGSHIFLVGDADQLPSVQAGNVLSDIIHSKRFPVVTLTQVFRQAQESDIIMNAHRIKEGMGPEFKTENTDFYFIEVDTVEDARASIVDLVSNRIPTEFGFNPYEDIQVLAPLYKTPAGVSQLNIDLQQTLNPKKRGKNEIPFGYTMFREGDRVMQLKNNYEKDVFNGDVGIVRDISVFDGSPEVSVSFGSGYQVHTVKYAREELMELTLAYAASVHKSQGSEYPVVVMPMVTSHYIMLQRNLLYTGITRAKNLVMLVGQKKALYMALKNDTPMKRYSGLKKRLER</sequence>
<protein>
    <submittedName>
        <fullName evidence="4">ATP-dependent RecD-like DNA helicase</fullName>
    </submittedName>
</protein>
<keyword evidence="1" id="KW-0547">Nucleotide-binding</keyword>
<dbReference type="GO" id="GO:0005524">
    <property type="term" value="F:ATP binding"/>
    <property type="evidence" value="ECO:0007669"/>
    <property type="project" value="UniProtKB-KW"/>
</dbReference>
<evidence type="ECO:0000313" key="4">
    <source>
        <dbReference type="EMBL" id="PIP56822.1"/>
    </source>
</evidence>
<dbReference type="InterPro" id="IPR027785">
    <property type="entry name" value="UvrD-like_helicase_C"/>
</dbReference>
<dbReference type="InterPro" id="IPR050534">
    <property type="entry name" value="Coronavir_polyprotein_1ab"/>
</dbReference>
<comment type="caution">
    <text evidence="4">The sequence shown here is derived from an EMBL/GenBank/DDBJ whole genome shotgun (WGS) entry which is preliminary data.</text>
</comment>
<keyword evidence="4" id="KW-0378">Hydrolase</keyword>
<dbReference type="GO" id="GO:0043139">
    <property type="term" value="F:5'-3' DNA helicase activity"/>
    <property type="evidence" value="ECO:0007669"/>
    <property type="project" value="InterPro"/>
</dbReference>
<dbReference type="InterPro" id="IPR006345">
    <property type="entry name" value="RecD2"/>
</dbReference>
<dbReference type="Gene3D" id="1.10.150.20">
    <property type="entry name" value="5' to 3' exonuclease, C-terminal subdomain"/>
    <property type="match status" value="1"/>
</dbReference>
<dbReference type="SUPFAM" id="SSF52540">
    <property type="entry name" value="P-loop containing nucleoside triphosphate hydrolases"/>
    <property type="match status" value="2"/>
</dbReference>